<dbReference type="InterPro" id="IPR029489">
    <property type="entry name" value="OGT/SEC/SPY_C"/>
</dbReference>
<reference evidence="10 13" key="2">
    <citation type="submission" date="2020-11" db="EMBL/GenBank/DDBJ databases">
        <title>Enhanced detection system for hospital associated transmission using whole genome sequencing surveillance.</title>
        <authorList>
            <person name="Harrison L.H."/>
            <person name="Van Tyne D."/>
            <person name="Marsh J.W."/>
            <person name="Griffith M.P."/>
            <person name="Snyder D.J."/>
            <person name="Cooper V.S."/>
            <person name="Mustapha M."/>
        </authorList>
    </citation>
    <scope>NUCLEOTIDE SEQUENCE [LARGE SCALE GENOMIC DNA]</scope>
    <source>
        <strain evidence="10 13">PSA00705</strain>
    </source>
</reference>
<keyword evidence="13" id="KW-1185">Reference proteome</keyword>
<dbReference type="KEGG" id="pnt:G5B91_08915"/>
<feature type="domain" description="O-GlcNAc transferase C-terminal" evidence="9">
    <location>
        <begin position="448"/>
        <end position="633"/>
    </location>
</feature>
<keyword evidence="6" id="KW-0677">Repeat</keyword>
<reference evidence="11 12" key="1">
    <citation type="submission" date="2020-02" db="EMBL/GenBank/DDBJ databases">
        <title>Integrative conjugative elements (ICEs) and plasmids drive adaptation of Pseudomonas nitroreducens strain HBP1 to wastewater environment.</title>
        <authorList>
            <person name="Sentchilo V."/>
            <person name="Carraro N."/>
            <person name="Bertelli C."/>
            <person name="van der Meer J.R."/>
        </authorList>
    </citation>
    <scope>NUCLEOTIDE SEQUENCE [LARGE SCALE GENOMIC DNA]</scope>
    <source>
        <strain evidence="11 12">HBP1</strain>
    </source>
</reference>
<dbReference type="InterPro" id="IPR019734">
    <property type="entry name" value="TPR_rpt"/>
</dbReference>
<dbReference type="RefSeq" id="WP_081754041.1">
    <property type="nucleotide sequence ID" value="NZ_CP049140.1"/>
</dbReference>
<proteinExistence type="inferred from homology"/>
<dbReference type="SUPFAM" id="SSF48452">
    <property type="entry name" value="TPR-like"/>
    <property type="match status" value="1"/>
</dbReference>
<dbReference type="PROSITE" id="PS50005">
    <property type="entry name" value="TPR"/>
    <property type="match status" value="1"/>
</dbReference>
<evidence type="ECO:0000313" key="10">
    <source>
        <dbReference type="EMBL" id="MBG6290826.1"/>
    </source>
</evidence>
<dbReference type="PANTHER" id="PTHR44998">
    <property type="match status" value="1"/>
</dbReference>
<sequence length="658" mass="73641">MRQRQPRLSVQTIVDALNSGAPARGEALARQLLRSQPRNAEALHLCGVACLSQGKATLARELIKRALTVRKDATYYLNLALAERALSNDNAVEEAFRCCLQLQPRNAQAANNLANLCNKQRRYAEAEQFYRQAIASNPGYLLAYKNFGNHLCECGQSETAIPVLTQALTLGPDRTDLQLELARALRNRKRFSEAAKWFAEAKQWDDLQLALRTLGSWPQLAAVDTELLQKLQTSPQDAFTPWSLINLPGLSPELHRDAARHFAESRWSQELLASPLSSEPTEGECLRIGYLSSDFYDHATMHLMMGVLEAHDCARVDIHLFDYSPERDDDFTRRIAATGLHRHNLRELSDEAAAKLIAEQRLHILVDLKGYTTGARQGITALRPAPVIINWLGYPGSLGHPRLADYLIGDPTVTPAEHAAHFSETLALMPHSYQPNDRDRPLNPPPGRTEVGLPEQGVVFASFNQLLKLNPGEFDLWCRLLREVPGAVLWLLEPEVEEARDNLRREAQQRGVAAERLIFAPRLKQDEHLARLSLADLALDSFPCTSHTTASDALWVGVPLITRLGETFTSRVAGSLLKAHGFDELVAKDAEDCFERLKALALNDSARTELRQRLSAARMDSPLFDTARFTRNLEALYQAIWQHHCTEPEERSEVVLAV</sequence>
<evidence type="ECO:0000256" key="7">
    <source>
        <dbReference type="ARBA" id="ARBA00022803"/>
    </source>
</evidence>
<dbReference type="GO" id="GO:0097363">
    <property type="term" value="F:protein O-acetylglucosaminyltransferase activity"/>
    <property type="evidence" value="ECO:0007669"/>
    <property type="project" value="UniProtKB-EC"/>
</dbReference>
<dbReference type="Gene3D" id="3.40.50.11380">
    <property type="match status" value="1"/>
</dbReference>
<evidence type="ECO:0000256" key="6">
    <source>
        <dbReference type="ARBA" id="ARBA00022737"/>
    </source>
</evidence>
<feature type="domain" description="O-GlcNAc transferase C-terminal" evidence="9">
    <location>
        <begin position="281"/>
        <end position="435"/>
    </location>
</feature>
<dbReference type="Pfam" id="PF14559">
    <property type="entry name" value="TPR_19"/>
    <property type="match status" value="1"/>
</dbReference>
<evidence type="ECO:0000313" key="13">
    <source>
        <dbReference type="Proteomes" id="UP000608450"/>
    </source>
</evidence>
<dbReference type="SUPFAM" id="SSF53756">
    <property type="entry name" value="UDP-Glycosyltransferase/glycogen phosphorylase"/>
    <property type="match status" value="1"/>
</dbReference>
<dbReference type="EC" id="2.4.1.255" evidence="3"/>
<keyword evidence="7 8" id="KW-0802">TPR repeat</keyword>
<evidence type="ECO:0000256" key="2">
    <source>
        <dbReference type="ARBA" id="ARBA00005386"/>
    </source>
</evidence>
<dbReference type="Pfam" id="PF13432">
    <property type="entry name" value="TPR_16"/>
    <property type="match status" value="2"/>
</dbReference>
<dbReference type="InterPro" id="IPR011990">
    <property type="entry name" value="TPR-like_helical_dom_sf"/>
</dbReference>
<dbReference type="EMBL" id="JADTFC010000088">
    <property type="protein sequence ID" value="MBG6290826.1"/>
    <property type="molecule type" value="Genomic_DNA"/>
</dbReference>
<comment type="pathway">
    <text evidence="1">Protein modification; protein glycosylation.</text>
</comment>
<evidence type="ECO:0000313" key="11">
    <source>
        <dbReference type="EMBL" id="QIE86383.1"/>
    </source>
</evidence>
<dbReference type="Gene3D" id="3.40.50.2000">
    <property type="entry name" value="Glycogen Phosphorylase B"/>
    <property type="match status" value="1"/>
</dbReference>
<evidence type="ECO:0000313" key="12">
    <source>
        <dbReference type="Proteomes" id="UP000501063"/>
    </source>
</evidence>
<keyword evidence="4" id="KW-0328">Glycosyltransferase</keyword>
<dbReference type="Proteomes" id="UP000608450">
    <property type="component" value="Unassembled WGS sequence"/>
</dbReference>
<keyword evidence="5" id="KW-0808">Transferase</keyword>
<organism evidence="11 12">
    <name type="scientific">Pseudomonas nitroreducens</name>
    <dbReference type="NCBI Taxonomy" id="46680"/>
    <lineage>
        <taxon>Bacteria</taxon>
        <taxon>Pseudomonadati</taxon>
        <taxon>Pseudomonadota</taxon>
        <taxon>Gammaproteobacteria</taxon>
        <taxon>Pseudomonadales</taxon>
        <taxon>Pseudomonadaceae</taxon>
        <taxon>Pseudomonas</taxon>
    </lineage>
</organism>
<name>A0A6G6ITV8_PSENT</name>
<evidence type="ECO:0000256" key="8">
    <source>
        <dbReference type="PROSITE-ProRule" id="PRU00339"/>
    </source>
</evidence>
<protein>
    <recommendedName>
        <fullName evidence="3">protein O-GlcNAc transferase</fullName>
        <ecNumber evidence="3">2.4.1.255</ecNumber>
    </recommendedName>
</protein>
<dbReference type="Gene3D" id="1.25.40.10">
    <property type="entry name" value="Tetratricopeptide repeat domain"/>
    <property type="match status" value="1"/>
</dbReference>
<dbReference type="SMART" id="SM00028">
    <property type="entry name" value="TPR"/>
    <property type="match status" value="4"/>
</dbReference>
<evidence type="ECO:0000259" key="9">
    <source>
        <dbReference type="Pfam" id="PF13844"/>
    </source>
</evidence>
<comment type="similarity">
    <text evidence="2">Belongs to the glycosyltransferase 41 family. O-GlcNAc transferase subfamily.</text>
</comment>
<dbReference type="Proteomes" id="UP000501063">
    <property type="component" value="Chromosome"/>
</dbReference>
<accession>A0A6G6ITV8</accession>
<dbReference type="EMBL" id="CP049140">
    <property type="protein sequence ID" value="QIE86383.1"/>
    <property type="molecule type" value="Genomic_DNA"/>
</dbReference>
<feature type="repeat" description="TPR" evidence="8">
    <location>
        <begin position="107"/>
        <end position="140"/>
    </location>
</feature>
<evidence type="ECO:0000256" key="5">
    <source>
        <dbReference type="ARBA" id="ARBA00022679"/>
    </source>
</evidence>
<gene>
    <name evidence="11" type="ORF">G5B91_08915</name>
    <name evidence="10" type="ORF">I5I61_25490</name>
</gene>
<evidence type="ECO:0000256" key="4">
    <source>
        <dbReference type="ARBA" id="ARBA00022676"/>
    </source>
</evidence>
<dbReference type="AlphaFoldDB" id="A0A6G6ITV8"/>
<evidence type="ECO:0000256" key="3">
    <source>
        <dbReference type="ARBA" id="ARBA00011970"/>
    </source>
</evidence>
<dbReference type="Pfam" id="PF13844">
    <property type="entry name" value="Glyco_transf_41"/>
    <property type="match status" value="2"/>
</dbReference>
<dbReference type="PANTHER" id="PTHR44998:SF1">
    <property type="entry name" value="UDP-N-ACETYLGLUCOSAMINE--PEPTIDE N-ACETYLGLUCOSAMINYLTRANSFERASE 110 KDA SUBUNIT"/>
    <property type="match status" value="1"/>
</dbReference>
<evidence type="ECO:0000256" key="1">
    <source>
        <dbReference type="ARBA" id="ARBA00004922"/>
    </source>
</evidence>